<name>A0ABQ7GS13_DUNSA</name>
<dbReference type="Proteomes" id="UP000815325">
    <property type="component" value="Unassembled WGS sequence"/>
</dbReference>
<dbReference type="SUPFAM" id="SSF52833">
    <property type="entry name" value="Thioredoxin-like"/>
    <property type="match status" value="1"/>
</dbReference>
<protein>
    <recommendedName>
        <fullName evidence="2">PDIA6-like C-terminal thioredoxin-like domain-containing protein</fullName>
    </recommendedName>
</protein>
<accession>A0ABQ7GS13</accession>
<evidence type="ECO:0000259" key="2">
    <source>
        <dbReference type="Pfam" id="PF24541"/>
    </source>
</evidence>
<comment type="caution">
    <text evidence="3">The sequence shown here is derived from an EMBL/GenBank/DDBJ whole genome shotgun (WGS) entry which is preliminary data.</text>
</comment>
<feature type="region of interest" description="Disordered" evidence="1">
    <location>
        <begin position="457"/>
        <end position="507"/>
    </location>
</feature>
<evidence type="ECO:0000313" key="4">
    <source>
        <dbReference type="Proteomes" id="UP000815325"/>
    </source>
</evidence>
<proteinExistence type="predicted"/>
<dbReference type="InterPro" id="IPR057305">
    <property type="entry name" value="Thioredox_PDIA6_C"/>
</dbReference>
<dbReference type="EMBL" id="MU069617">
    <property type="protein sequence ID" value="KAF5837402.1"/>
    <property type="molecule type" value="Genomic_DNA"/>
</dbReference>
<evidence type="ECO:0000256" key="1">
    <source>
        <dbReference type="SAM" id="MobiDB-lite"/>
    </source>
</evidence>
<sequence>MWSKWLRTRAPLVNKVTEFMTIFKHFCNQNKKGIRMGRLQRCLTLIFLVHSFVQLTAAKRGSIPELTFSDAQALDKQEDMHLLGVYAGSSKDCAEEREAFQQAVQDMQPVVDTHLVPLKGDEIDKAADKYGSELESLHEDNCKLQLVLLPFGTDKEDTDEYMVYEGPLEGKALQTFVTDMMPDHRTPEVQPETWEAFMTDGAEALDAEEEDEADEDASMPPMPPKVLLLTNKDHVPGVLKALALRFRTISPGLGFGWIRVHDEQNKPILDQLGPGKVPRLLLLLPMPGDEESGGRAQISVQPYTGAMRYSSMFTWLSQMANLLDSVTGSRKGPVDIPQLTADAHLQQHCVEKGGGVCVVGLLDLERSGSQKLIKMMGKVAGKSRDQPFYFSYVDAPRHRAFLSPFSVSLSDLPTAVAFNAARKRFAVLPEKMSEPADLTRFIDGVLSGRVKTLPFEGLPSLEAPSGDQDVADGEGAQEEEQVPVEEEFDLSDIMGEEVEPSSKEERMRQIEAELQVRQHVHE</sequence>
<dbReference type="Gene3D" id="3.40.30.10">
    <property type="entry name" value="Glutaredoxin"/>
    <property type="match status" value="1"/>
</dbReference>
<feature type="compositionally biased region" description="Acidic residues" evidence="1">
    <location>
        <begin position="469"/>
        <end position="499"/>
    </location>
</feature>
<dbReference type="PANTHER" id="PTHR45184">
    <property type="entry name" value="DNAJ PROTEIN ERDJ3A"/>
    <property type="match status" value="1"/>
</dbReference>
<reference evidence="3" key="1">
    <citation type="submission" date="2017-08" db="EMBL/GenBank/DDBJ databases">
        <authorList>
            <person name="Polle J.E."/>
            <person name="Barry K."/>
            <person name="Cushman J."/>
            <person name="Schmutz J."/>
            <person name="Tran D."/>
            <person name="Hathwaick L.T."/>
            <person name="Yim W.C."/>
            <person name="Jenkins J."/>
            <person name="Mckie-Krisberg Z.M."/>
            <person name="Prochnik S."/>
            <person name="Lindquist E."/>
            <person name="Dockter R.B."/>
            <person name="Adam C."/>
            <person name="Molina H."/>
            <person name="Bunkerborg J."/>
            <person name="Jin E."/>
            <person name="Buchheim M."/>
            <person name="Magnuson J."/>
        </authorList>
    </citation>
    <scope>NUCLEOTIDE SEQUENCE</scope>
    <source>
        <strain evidence="3">CCAP 19/18</strain>
    </source>
</reference>
<evidence type="ECO:0000313" key="3">
    <source>
        <dbReference type="EMBL" id="KAF5837402.1"/>
    </source>
</evidence>
<dbReference type="InterPro" id="IPR052842">
    <property type="entry name" value="ER_Co-chaperone"/>
</dbReference>
<keyword evidence="4" id="KW-1185">Reference proteome</keyword>
<dbReference type="InterPro" id="IPR036249">
    <property type="entry name" value="Thioredoxin-like_sf"/>
</dbReference>
<dbReference type="PANTHER" id="PTHR45184:SF1">
    <property type="entry name" value="DNAJ PROTEIN ERDJ3A"/>
    <property type="match status" value="1"/>
</dbReference>
<dbReference type="Pfam" id="PF24541">
    <property type="entry name" value="Thioredox_PDIA6_C"/>
    <property type="match status" value="1"/>
</dbReference>
<feature type="domain" description="PDIA6-like C-terminal thioredoxin-like" evidence="2">
    <location>
        <begin position="333"/>
        <end position="449"/>
    </location>
</feature>
<gene>
    <name evidence="3" type="ORF">DUNSADRAFT_4450</name>
</gene>
<organism evidence="3 4">
    <name type="scientific">Dunaliella salina</name>
    <name type="common">Green alga</name>
    <name type="synonym">Protococcus salinus</name>
    <dbReference type="NCBI Taxonomy" id="3046"/>
    <lineage>
        <taxon>Eukaryota</taxon>
        <taxon>Viridiplantae</taxon>
        <taxon>Chlorophyta</taxon>
        <taxon>core chlorophytes</taxon>
        <taxon>Chlorophyceae</taxon>
        <taxon>CS clade</taxon>
        <taxon>Chlamydomonadales</taxon>
        <taxon>Dunaliellaceae</taxon>
        <taxon>Dunaliella</taxon>
    </lineage>
</organism>